<keyword evidence="3" id="KW-1185">Reference proteome</keyword>
<dbReference type="Pfam" id="PF10670">
    <property type="entry name" value="DUF4198"/>
    <property type="match status" value="1"/>
</dbReference>
<protein>
    <submittedName>
        <fullName evidence="2">Nickel transport complex, NikM subunit, transmembrane</fullName>
    </submittedName>
</protein>
<reference evidence="2 3" key="2">
    <citation type="journal article" date="2014" name="Genome Announc.">
        <title>Complete Genome Sequence of the Subsurface, Mesophilic Sulfate-Reducing Bacterium Desulfovibrio aespoeensis Aspo-2.</title>
        <authorList>
            <person name="Pedersen K."/>
            <person name="Bengtsson A."/>
            <person name="Edlund J."/>
            <person name="Rabe L."/>
            <person name="Hazen T."/>
            <person name="Chakraborty R."/>
            <person name="Goodwin L."/>
            <person name="Shapiro N."/>
        </authorList>
    </citation>
    <scope>NUCLEOTIDE SEQUENCE [LARGE SCALE GENOMIC DNA]</scope>
    <source>
        <strain evidence="3">ATCC 700646 / DSM 10631 / Aspo-2</strain>
    </source>
</reference>
<dbReference type="KEGG" id="das:Daes_0569"/>
<dbReference type="RefSeq" id="WP_013513524.1">
    <property type="nucleotide sequence ID" value="NC_014844.1"/>
</dbReference>
<dbReference type="EMBL" id="CP002431">
    <property type="protein sequence ID" value="ADU61588.1"/>
    <property type="molecule type" value="Genomic_DNA"/>
</dbReference>
<gene>
    <name evidence="2" type="ordered locus">Daes_0569</name>
</gene>
<dbReference type="STRING" id="643562.Daes_0569"/>
<dbReference type="OrthoDB" id="5415101at2"/>
<evidence type="ECO:0000313" key="2">
    <source>
        <dbReference type="EMBL" id="ADU61588.1"/>
    </source>
</evidence>
<proteinExistence type="predicted"/>
<feature type="chain" id="PRO_5003211452" evidence="1">
    <location>
        <begin position="22"/>
        <end position="295"/>
    </location>
</feature>
<dbReference type="Proteomes" id="UP000002191">
    <property type="component" value="Chromosome"/>
</dbReference>
<dbReference type="InterPro" id="IPR019613">
    <property type="entry name" value="DUF4198"/>
</dbReference>
<keyword evidence="2" id="KW-0812">Transmembrane</keyword>
<dbReference type="HOGENOM" id="CLU_935805_0_0_7"/>
<reference evidence="3" key="1">
    <citation type="submission" date="2010-12" db="EMBL/GenBank/DDBJ databases">
        <title>Complete sequence of Desulfovibrio aespoeensis Aspo-2.</title>
        <authorList>
            <consortium name="US DOE Joint Genome Institute"/>
            <person name="Lucas S."/>
            <person name="Copeland A."/>
            <person name="Lapidus A."/>
            <person name="Cheng J.-F."/>
            <person name="Goodwin L."/>
            <person name="Pitluck S."/>
            <person name="Chertkov O."/>
            <person name="Misra M."/>
            <person name="Detter J.C."/>
            <person name="Han C."/>
            <person name="Tapia R."/>
            <person name="Land M."/>
            <person name="Hauser L."/>
            <person name="Kyrpides N."/>
            <person name="Ivanova N."/>
            <person name="Ovchinnikova G."/>
            <person name="Pedersen K."/>
            <person name="Jagevall S."/>
            <person name="Hazen T."/>
            <person name="Woyke T."/>
        </authorList>
    </citation>
    <scope>NUCLEOTIDE SEQUENCE [LARGE SCALE GENOMIC DNA]</scope>
    <source>
        <strain evidence="3">ATCC 700646 / DSM 10631 / Aspo-2</strain>
    </source>
</reference>
<name>E6VYD0_PSEA9</name>
<evidence type="ECO:0000313" key="3">
    <source>
        <dbReference type="Proteomes" id="UP000002191"/>
    </source>
</evidence>
<sequence length="295" mass="32497" precursor="true">MKKLLFVLFCLVFGTAVSAQAHSVWINNFVSEAHQPPHSIVSIGWGHAMPMDDIPNSPNGRILLESFQVIDPDLNRTDLRTPAADESKPSQVTANFDVFPGDLAVQKVALKKESKPGVYQFSAVSVPTFYTQYLDKGGRQRIALKPRDQVKDIDKLLMSVKFQAFAKSYMTVGGQWTQPKPLGHGLEITPVTDLSNLRVGDLVQVEVLFNGEPLSVTAKSVDYITAYSAGFGQSDHFSLQSYIMQGKAQFRVQCAGQWMVSVNHKEDVTSDGPMKELSGKADQVYHGASLTFTVK</sequence>
<organism evidence="2 3">
    <name type="scientific">Pseudodesulfovibrio aespoeensis (strain ATCC 700646 / DSM 10631 / Aspo-2)</name>
    <name type="common">Desulfovibrio aespoeensis</name>
    <dbReference type="NCBI Taxonomy" id="643562"/>
    <lineage>
        <taxon>Bacteria</taxon>
        <taxon>Pseudomonadati</taxon>
        <taxon>Thermodesulfobacteriota</taxon>
        <taxon>Desulfovibrionia</taxon>
        <taxon>Desulfovibrionales</taxon>
        <taxon>Desulfovibrionaceae</taxon>
    </lineage>
</organism>
<accession>E6VYD0</accession>
<feature type="signal peptide" evidence="1">
    <location>
        <begin position="1"/>
        <end position="21"/>
    </location>
</feature>
<dbReference type="AlphaFoldDB" id="E6VYD0"/>
<evidence type="ECO:0000256" key="1">
    <source>
        <dbReference type="SAM" id="SignalP"/>
    </source>
</evidence>
<dbReference type="eggNOG" id="COG5266">
    <property type="taxonomic scope" value="Bacteria"/>
</dbReference>
<keyword evidence="2" id="KW-0472">Membrane</keyword>
<keyword evidence="1" id="KW-0732">Signal</keyword>